<protein>
    <recommendedName>
        <fullName evidence="3">Tc1-like transposase DDE domain-containing protein</fullName>
    </recommendedName>
</protein>
<dbReference type="EMBL" id="BGPR01096361">
    <property type="protein sequence ID" value="GBM41788.1"/>
    <property type="molecule type" value="Genomic_DNA"/>
</dbReference>
<name>A0A4Y2FMR3_ARAVE</name>
<proteinExistence type="predicted"/>
<comment type="caution">
    <text evidence="1">The sequence shown here is derived from an EMBL/GenBank/DDBJ whole genome shotgun (WGS) entry which is preliminary data.</text>
</comment>
<gene>
    <name evidence="1" type="ORF">AVEN_167196_1</name>
</gene>
<organism evidence="1 2">
    <name type="scientific">Araneus ventricosus</name>
    <name type="common">Orbweaver spider</name>
    <name type="synonym">Epeira ventricosa</name>
    <dbReference type="NCBI Taxonomy" id="182803"/>
    <lineage>
        <taxon>Eukaryota</taxon>
        <taxon>Metazoa</taxon>
        <taxon>Ecdysozoa</taxon>
        <taxon>Arthropoda</taxon>
        <taxon>Chelicerata</taxon>
        <taxon>Arachnida</taxon>
        <taxon>Araneae</taxon>
        <taxon>Araneomorphae</taxon>
        <taxon>Entelegynae</taxon>
        <taxon>Araneoidea</taxon>
        <taxon>Araneidae</taxon>
        <taxon>Araneus</taxon>
    </lineage>
</organism>
<reference evidence="1 2" key="1">
    <citation type="journal article" date="2019" name="Sci. Rep.">
        <title>Orb-weaving spider Araneus ventricosus genome elucidates the spidroin gene catalogue.</title>
        <authorList>
            <person name="Kono N."/>
            <person name="Nakamura H."/>
            <person name="Ohtoshi R."/>
            <person name="Moran D.A.P."/>
            <person name="Shinohara A."/>
            <person name="Yoshida Y."/>
            <person name="Fujiwara M."/>
            <person name="Mori M."/>
            <person name="Tomita M."/>
            <person name="Arakawa K."/>
        </authorList>
    </citation>
    <scope>NUCLEOTIDE SEQUENCE [LARGE SCALE GENOMIC DNA]</scope>
</reference>
<keyword evidence="2" id="KW-1185">Reference proteome</keyword>
<accession>A0A4Y2FMR3</accession>
<dbReference type="InterPro" id="IPR036397">
    <property type="entry name" value="RNaseH_sf"/>
</dbReference>
<sequence length="91" mass="10645">MFSAWLFPQLEEAVSGFILQLDGAPPHWHNNVREYLNDRLPHRWIGRAVANDLSLLCWPPRFPYLTPCDFSSGVLSRTKCLCLHFLRTYKN</sequence>
<evidence type="ECO:0000313" key="2">
    <source>
        <dbReference type="Proteomes" id="UP000499080"/>
    </source>
</evidence>
<dbReference type="OrthoDB" id="10024116at2759"/>
<evidence type="ECO:0008006" key="3">
    <source>
        <dbReference type="Google" id="ProtNLM"/>
    </source>
</evidence>
<dbReference type="AlphaFoldDB" id="A0A4Y2FMR3"/>
<dbReference type="Gene3D" id="3.30.420.10">
    <property type="entry name" value="Ribonuclease H-like superfamily/Ribonuclease H"/>
    <property type="match status" value="1"/>
</dbReference>
<dbReference type="PANTHER" id="PTHR47326">
    <property type="entry name" value="TRANSPOSABLE ELEMENT TC3 TRANSPOSASE-LIKE PROTEIN"/>
    <property type="match status" value="1"/>
</dbReference>
<dbReference type="PANTHER" id="PTHR47326:SF1">
    <property type="entry name" value="HTH PSQ-TYPE DOMAIN-CONTAINING PROTEIN"/>
    <property type="match status" value="1"/>
</dbReference>
<dbReference type="GO" id="GO:0003676">
    <property type="term" value="F:nucleic acid binding"/>
    <property type="evidence" value="ECO:0007669"/>
    <property type="project" value="InterPro"/>
</dbReference>
<dbReference type="Proteomes" id="UP000499080">
    <property type="component" value="Unassembled WGS sequence"/>
</dbReference>
<evidence type="ECO:0000313" key="1">
    <source>
        <dbReference type="EMBL" id="GBM41788.1"/>
    </source>
</evidence>